<dbReference type="GO" id="GO:0033617">
    <property type="term" value="P:mitochondrial respiratory chain complex IV assembly"/>
    <property type="evidence" value="ECO:0007669"/>
    <property type="project" value="TreeGrafter"/>
</dbReference>
<keyword evidence="6" id="KW-1133">Transmembrane helix</keyword>
<protein>
    <recommendedName>
        <fullName evidence="3">Cytochrome c oxidase assembly protein COX16 homolog, mitochondrial</fullName>
    </recommendedName>
</protein>
<evidence type="ECO:0000313" key="9">
    <source>
        <dbReference type="EMBL" id="KAK2189030.1"/>
    </source>
</evidence>
<dbReference type="PANTHER" id="PTHR17130">
    <property type="entry name" value="MITOCHONDRIAL OUTER MEMBRANE PROTEIN 25"/>
    <property type="match status" value="1"/>
</dbReference>
<comment type="similarity">
    <text evidence="2">Belongs to the COX16 family.</text>
</comment>
<sequence length="90" mass="10564">MSHFRKYGAPLLALLVMGSYGLMQFTQLRYTYQKSKTLTEEEVKSLGIKKKENVLSLEEEFERMQQQIDIKNWQNVRGPRPWEPPSSEGN</sequence>
<dbReference type="EMBL" id="JAODUO010000116">
    <property type="protein sequence ID" value="KAK2189030.1"/>
    <property type="molecule type" value="Genomic_DNA"/>
</dbReference>
<keyword evidence="5" id="KW-0999">Mitochondrion inner membrane</keyword>
<comment type="caution">
    <text evidence="9">The sequence shown here is derived from an EMBL/GenBank/DDBJ whole genome shotgun (WGS) entry which is preliminary data.</text>
</comment>
<evidence type="ECO:0000256" key="2">
    <source>
        <dbReference type="ARBA" id="ARBA00008370"/>
    </source>
</evidence>
<keyword evidence="7" id="KW-0496">Mitochondrion</keyword>
<dbReference type="Proteomes" id="UP001209878">
    <property type="component" value="Unassembled WGS sequence"/>
</dbReference>
<evidence type="ECO:0000313" key="10">
    <source>
        <dbReference type="Proteomes" id="UP001209878"/>
    </source>
</evidence>
<proteinExistence type="inferred from homology"/>
<comment type="subcellular location">
    <subcellularLocation>
        <location evidence="1">Mitochondrion inner membrane</location>
        <topology evidence="1">Single-pass membrane protein</topology>
    </subcellularLocation>
</comment>
<dbReference type="AlphaFoldDB" id="A0AAD9P6U9"/>
<accession>A0AAD9P6U9</accession>
<evidence type="ECO:0000256" key="6">
    <source>
        <dbReference type="ARBA" id="ARBA00022989"/>
    </source>
</evidence>
<keyword evidence="8" id="KW-0472">Membrane</keyword>
<reference evidence="9" key="1">
    <citation type="journal article" date="2023" name="Mol. Biol. Evol.">
        <title>Third-Generation Sequencing Reveals the Adaptive Role of the Epigenome in Three Deep-Sea Polychaetes.</title>
        <authorList>
            <person name="Perez M."/>
            <person name="Aroh O."/>
            <person name="Sun Y."/>
            <person name="Lan Y."/>
            <person name="Juniper S.K."/>
            <person name="Young C.R."/>
            <person name="Angers B."/>
            <person name="Qian P.Y."/>
        </authorList>
    </citation>
    <scope>NUCLEOTIDE SEQUENCE</scope>
    <source>
        <strain evidence="9">R07B-5</strain>
    </source>
</reference>
<organism evidence="9 10">
    <name type="scientific">Ridgeia piscesae</name>
    <name type="common">Tubeworm</name>
    <dbReference type="NCBI Taxonomy" id="27915"/>
    <lineage>
        <taxon>Eukaryota</taxon>
        <taxon>Metazoa</taxon>
        <taxon>Spiralia</taxon>
        <taxon>Lophotrochozoa</taxon>
        <taxon>Annelida</taxon>
        <taxon>Polychaeta</taxon>
        <taxon>Sedentaria</taxon>
        <taxon>Canalipalpata</taxon>
        <taxon>Sabellida</taxon>
        <taxon>Siboglinidae</taxon>
        <taxon>Ridgeia</taxon>
    </lineage>
</organism>
<keyword evidence="4" id="KW-0812">Transmembrane</keyword>
<evidence type="ECO:0000256" key="8">
    <source>
        <dbReference type="ARBA" id="ARBA00023136"/>
    </source>
</evidence>
<dbReference type="PANTHER" id="PTHR17130:SF14">
    <property type="entry name" value="CYTOCHROME C OXIDASE ASSEMBLY PROTEIN COX16 HOMOLOG, MITOCHONDRIAL"/>
    <property type="match status" value="1"/>
</dbReference>
<dbReference type="Pfam" id="PF14138">
    <property type="entry name" value="COX16"/>
    <property type="match status" value="1"/>
</dbReference>
<gene>
    <name evidence="9" type="ORF">NP493_110g06040</name>
</gene>
<evidence type="ECO:0000256" key="3">
    <source>
        <dbReference type="ARBA" id="ARBA00021814"/>
    </source>
</evidence>
<name>A0AAD9P6U9_RIDPI</name>
<evidence type="ECO:0000256" key="7">
    <source>
        <dbReference type="ARBA" id="ARBA00023128"/>
    </source>
</evidence>
<dbReference type="GO" id="GO:0005743">
    <property type="term" value="C:mitochondrial inner membrane"/>
    <property type="evidence" value="ECO:0007669"/>
    <property type="project" value="UniProtKB-SubCell"/>
</dbReference>
<evidence type="ECO:0000256" key="4">
    <source>
        <dbReference type="ARBA" id="ARBA00022692"/>
    </source>
</evidence>
<evidence type="ECO:0000256" key="5">
    <source>
        <dbReference type="ARBA" id="ARBA00022792"/>
    </source>
</evidence>
<evidence type="ECO:0000256" key="1">
    <source>
        <dbReference type="ARBA" id="ARBA00004434"/>
    </source>
</evidence>
<dbReference type="InterPro" id="IPR020164">
    <property type="entry name" value="Cyt_c_Oxase_assmbl_COX16"/>
</dbReference>
<keyword evidence="10" id="KW-1185">Reference proteome</keyword>